<evidence type="ECO:0000256" key="1">
    <source>
        <dbReference type="SAM" id="MobiDB-lite"/>
    </source>
</evidence>
<dbReference type="AlphaFoldDB" id="C8ZEZ1"/>
<dbReference type="EMBL" id="FN393082">
    <property type="protein sequence ID" value="CAY81957.1"/>
    <property type="molecule type" value="Genomic_DNA"/>
</dbReference>
<protein>
    <submittedName>
        <fullName evidence="2">EC1118_1M3_3136p</fullName>
    </submittedName>
</protein>
<feature type="region of interest" description="Disordered" evidence="1">
    <location>
        <begin position="122"/>
        <end position="171"/>
    </location>
</feature>
<dbReference type="Proteomes" id="UP000000286">
    <property type="component" value="Chromosome XIII"/>
</dbReference>
<evidence type="ECO:0000313" key="3">
    <source>
        <dbReference type="Proteomes" id="UP000000286"/>
    </source>
</evidence>
<dbReference type="OrthoDB" id="10317659at2759"/>
<gene>
    <name evidence="2" type="ORF">EC1118_1M3_3136g</name>
</gene>
<proteinExistence type="predicted"/>
<name>C8ZEZ1_YEAS8</name>
<evidence type="ECO:0000313" key="2">
    <source>
        <dbReference type="EMBL" id="CAY81957.1"/>
    </source>
</evidence>
<accession>C8ZEZ1</accession>
<feature type="compositionally biased region" description="Basic residues" evidence="1">
    <location>
        <begin position="142"/>
        <end position="168"/>
    </location>
</feature>
<organism evidence="2 3">
    <name type="scientific">Saccharomyces cerevisiae (strain Lalvin EC1118 / Prise de mousse)</name>
    <name type="common">Baker's yeast</name>
    <dbReference type="NCBI Taxonomy" id="643680"/>
    <lineage>
        <taxon>Eukaryota</taxon>
        <taxon>Fungi</taxon>
        <taxon>Dikarya</taxon>
        <taxon>Ascomycota</taxon>
        <taxon>Saccharomycotina</taxon>
        <taxon>Saccharomycetes</taxon>
        <taxon>Saccharomycetales</taxon>
        <taxon>Saccharomycetaceae</taxon>
        <taxon>Saccharomyces</taxon>
    </lineage>
</organism>
<dbReference type="HOGENOM" id="CLU_100329_0_0_1"/>
<sequence>MAEYLATCSFHSSFVKHFFPYVKSFPPFLPWPLQDPLFVVSLLRVDIVISICYHTQIYLNPADICLYCPFACNLMTKLHMLASRKMMYHQNVSCNEPGHRAGRVRKARSTLIVINSNTMERLPFTRNGSGQQSNKLRDPKKGRTHKPKPSEKHKKIKQGKKERKRKRTGVGAAERGTNMVFPFAYFYFFVESWARHRTTAAAGLYRYASITAKHRYFCRRVDAGPDHKRMHDQKHCTLQSWR</sequence>
<reference evidence="2 3" key="1">
    <citation type="journal article" date="2009" name="Proc. Natl. Acad. Sci. U.S.A.">
        <title>Eukaryote-to-eukaryote gene transfer events revealed by the genome sequence of the wine yeast Saccharomyces cerevisiae EC1118.</title>
        <authorList>
            <person name="Novo M."/>
            <person name="Bigey F."/>
            <person name="Beyne E."/>
            <person name="Galeote V."/>
            <person name="Gavory F."/>
            <person name="Mallet S."/>
            <person name="Cambot B."/>
            <person name="Legras J.L."/>
            <person name="Wincker P."/>
            <person name="Casaregola S."/>
            <person name="Dequin S."/>
        </authorList>
    </citation>
    <scope>NUCLEOTIDE SEQUENCE [LARGE SCALE GENOMIC DNA]</scope>
    <source>
        <strain evidence="3">Lalvin EC1118 / Prise de mousse</strain>
    </source>
</reference>